<sequence>MPRITALTLRSSSSGFLALVYCISSLLHANDTVLHFVLFLSYILLINKFVGRGYARAPEHAFGIRFDSRVGNFNFIKADSVTASPSGAVIEWSKDNMPYALGGMITGAPNSVTLESNNDLIVHDVKRTDEGTYVCSLPGTSVQPVVHTVRLKEPANVVSVVGKRPGKARWRVPVTAGPSSAGRLRQADWKPAEGHSPAAQEVLD</sequence>
<gene>
    <name evidence="3" type="ORF">EVAR_52466_1</name>
</gene>
<evidence type="ECO:0000256" key="2">
    <source>
        <dbReference type="SAM" id="Phobius"/>
    </source>
</evidence>
<proteinExistence type="predicted"/>
<protein>
    <recommendedName>
        <fullName evidence="5">Ig-like domain-containing protein</fullName>
    </recommendedName>
</protein>
<organism evidence="3 4">
    <name type="scientific">Eumeta variegata</name>
    <name type="common">Bagworm moth</name>
    <name type="synonym">Eumeta japonica</name>
    <dbReference type="NCBI Taxonomy" id="151549"/>
    <lineage>
        <taxon>Eukaryota</taxon>
        <taxon>Metazoa</taxon>
        <taxon>Ecdysozoa</taxon>
        <taxon>Arthropoda</taxon>
        <taxon>Hexapoda</taxon>
        <taxon>Insecta</taxon>
        <taxon>Pterygota</taxon>
        <taxon>Neoptera</taxon>
        <taxon>Endopterygota</taxon>
        <taxon>Lepidoptera</taxon>
        <taxon>Glossata</taxon>
        <taxon>Ditrysia</taxon>
        <taxon>Tineoidea</taxon>
        <taxon>Psychidae</taxon>
        <taxon>Oiketicinae</taxon>
        <taxon>Eumeta</taxon>
    </lineage>
</organism>
<dbReference type="InterPro" id="IPR013783">
    <property type="entry name" value="Ig-like_fold"/>
</dbReference>
<keyword evidence="2" id="KW-0472">Membrane</keyword>
<feature type="transmembrane region" description="Helical" evidence="2">
    <location>
        <begin position="7"/>
        <end position="27"/>
    </location>
</feature>
<reference evidence="3 4" key="1">
    <citation type="journal article" date="2019" name="Commun. Biol.">
        <title>The bagworm genome reveals a unique fibroin gene that provides high tensile strength.</title>
        <authorList>
            <person name="Kono N."/>
            <person name="Nakamura H."/>
            <person name="Ohtoshi R."/>
            <person name="Tomita M."/>
            <person name="Numata K."/>
            <person name="Arakawa K."/>
        </authorList>
    </citation>
    <scope>NUCLEOTIDE SEQUENCE [LARGE SCALE GENOMIC DNA]</scope>
</reference>
<dbReference type="SUPFAM" id="SSF48726">
    <property type="entry name" value="Immunoglobulin"/>
    <property type="match status" value="1"/>
</dbReference>
<keyword evidence="4" id="KW-1185">Reference proteome</keyword>
<dbReference type="Gene3D" id="2.60.40.10">
    <property type="entry name" value="Immunoglobulins"/>
    <property type="match status" value="1"/>
</dbReference>
<evidence type="ECO:0000313" key="4">
    <source>
        <dbReference type="Proteomes" id="UP000299102"/>
    </source>
</evidence>
<feature type="transmembrane region" description="Helical" evidence="2">
    <location>
        <begin position="33"/>
        <end position="50"/>
    </location>
</feature>
<comment type="caution">
    <text evidence="3">The sequence shown here is derived from an EMBL/GenBank/DDBJ whole genome shotgun (WGS) entry which is preliminary data.</text>
</comment>
<name>A0A4C1Z4J8_EUMVA</name>
<evidence type="ECO:0000256" key="1">
    <source>
        <dbReference type="SAM" id="MobiDB-lite"/>
    </source>
</evidence>
<dbReference type="InterPro" id="IPR036179">
    <property type="entry name" value="Ig-like_dom_sf"/>
</dbReference>
<dbReference type="AlphaFoldDB" id="A0A4C1Z4J8"/>
<dbReference type="EMBL" id="BGZK01001518">
    <property type="protein sequence ID" value="GBP81567.1"/>
    <property type="molecule type" value="Genomic_DNA"/>
</dbReference>
<keyword evidence="2" id="KW-0812">Transmembrane</keyword>
<dbReference type="CDD" id="cd00096">
    <property type="entry name" value="Ig"/>
    <property type="match status" value="1"/>
</dbReference>
<dbReference type="Proteomes" id="UP000299102">
    <property type="component" value="Unassembled WGS sequence"/>
</dbReference>
<accession>A0A4C1Z4J8</accession>
<keyword evidence="2" id="KW-1133">Transmembrane helix</keyword>
<evidence type="ECO:0000313" key="3">
    <source>
        <dbReference type="EMBL" id="GBP81567.1"/>
    </source>
</evidence>
<feature type="region of interest" description="Disordered" evidence="1">
    <location>
        <begin position="172"/>
        <end position="204"/>
    </location>
</feature>
<evidence type="ECO:0008006" key="5">
    <source>
        <dbReference type="Google" id="ProtNLM"/>
    </source>
</evidence>